<dbReference type="GeneID" id="54576511"/>
<accession>A0A6A6J3V8</accession>
<dbReference type="EMBL" id="ML987189">
    <property type="protein sequence ID" value="KAF2257326.1"/>
    <property type="molecule type" value="Genomic_DNA"/>
</dbReference>
<organism evidence="2 3">
    <name type="scientific">Trematosphaeria pertusa</name>
    <dbReference type="NCBI Taxonomy" id="390896"/>
    <lineage>
        <taxon>Eukaryota</taxon>
        <taxon>Fungi</taxon>
        <taxon>Dikarya</taxon>
        <taxon>Ascomycota</taxon>
        <taxon>Pezizomycotina</taxon>
        <taxon>Dothideomycetes</taxon>
        <taxon>Pleosporomycetidae</taxon>
        <taxon>Pleosporales</taxon>
        <taxon>Massarineae</taxon>
        <taxon>Trematosphaeriaceae</taxon>
        <taxon>Trematosphaeria</taxon>
    </lineage>
</organism>
<gene>
    <name evidence="2" type="ORF">BU26DRAFT_41689</name>
</gene>
<evidence type="ECO:0000313" key="2">
    <source>
        <dbReference type="EMBL" id="KAF2257326.1"/>
    </source>
</evidence>
<proteinExistence type="predicted"/>
<dbReference type="AlphaFoldDB" id="A0A6A6J3V8"/>
<sequence>MIGFGFGSDGTGGNWTGSISRVSERNTHRLTLSTCVSPSTIPAHHQQTLHSPQRSSTPPADLHRNFTF</sequence>
<dbReference type="Proteomes" id="UP000800094">
    <property type="component" value="Unassembled WGS sequence"/>
</dbReference>
<feature type="region of interest" description="Disordered" evidence="1">
    <location>
        <begin position="38"/>
        <end position="68"/>
    </location>
</feature>
<dbReference type="RefSeq" id="XP_033692330.1">
    <property type="nucleotide sequence ID" value="XM_033823181.1"/>
</dbReference>
<feature type="compositionally biased region" description="Polar residues" evidence="1">
    <location>
        <begin position="38"/>
        <end position="58"/>
    </location>
</feature>
<keyword evidence="3" id="KW-1185">Reference proteome</keyword>
<protein>
    <submittedName>
        <fullName evidence="2">Uncharacterized protein</fullName>
    </submittedName>
</protein>
<evidence type="ECO:0000256" key="1">
    <source>
        <dbReference type="SAM" id="MobiDB-lite"/>
    </source>
</evidence>
<name>A0A6A6J3V8_9PLEO</name>
<reference evidence="2" key="1">
    <citation type="journal article" date="2020" name="Stud. Mycol.">
        <title>101 Dothideomycetes genomes: a test case for predicting lifestyles and emergence of pathogens.</title>
        <authorList>
            <person name="Haridas S."/>
            <person name="Albert R."/>
            <person name="Binder M."/>
            <person name="Bloem J."/>
            <person name="Labutti K."/>
            <person name="Salamov A."/>
            <person name="Andreopoulos B."/>
            <person name="Baker S."/>
            <person name="Barry K."/>
            <person name="Bills G."/>
            <person name="Bluhm B."/>
            <person name="Cannon C."/>
            <person name="Castanera R."/>
            <person name="Culley D."/>
            <person name="Daum C."/>
            <person name="Ezra D."/>
            <person name="Gonzalez J."/>
            <person name="Henrissat B."/>
            <person name="Kuo A."/>
            <person name="Liang C."/>
            <person name="Lipzen A."/>
            <person name="Lutzoni F."/>
            <person name="Magnuson J."/>
            <person name="Mondo S."/>
            <person name="Nolan M."/>
            <person name="Ohm R."/>
            <person name="Pangilinan J."/>
            <person name="Park H.-J."/>
            <person name="Ramirez L."/>
            <person name="Alfaro M."/>
            <person name="Sun H."/>
            <person name="Tritt A."/>
            <person name="Yoshinaga Y."/>
            <person name="Zwiers L.-H."/>
            <person name="Turgeon B."/>
            <person name="Goodwin S."/>
            <person name="Spatafora J."/>
            <person name="Crous P."/>
            <person name="Grigoriev I."/>
        </authorList>
    </citation>
    <scope>NUCLEOTIDE SEQUENCE</scope>
    <source>
        <strain evidence="2">CBS 122368</strain>
    </source>
</reference>
<evidence type="ECO:0000313" key="3">
    <source>
        <dbReference type="Proteomes" id="UP000800094"/>
    </source>
</evidence>